<dbReference type="InterPro" id="IPR027417">
    <property type="entry name" value="P-loop_NTPase"/>
</dbReference>
<dbReference type="InterPro" id="IPR005158">
    <property type="entry name" value="BTAD"/>
</dbReference>
<dbReference type="SUPFAM" id="SSF48452">
    <property type="entry name" value="TPR-like"/>
    <property type="match status" value="2"/>
</dbReference>
<sequence>MRFGILGPVQVRDGEVRGARPRAVLAMLMLSPGRVVPMSALIDGQYGEAPPDGAANAIQAAVSRLRRGLPEGVVESRRAGYVLAVDPDEVDAYRFERLGREGRAQLAAGEYERAARTLKQALGLWRGPALADVPDIPFAEDERARLGEVLLTVREDLAEAELSAGTGTSVPELMALTAAHPTRERLRGQLMRALYAEGRQAEALGVYEDGRRLLAERLGADPSPQLSELHVAMLRGDTGGGRKGVRAPAQLTAFVGRDAELRRLADLGEVRLVTITGPGGVGKTRLAVESAPGAYFADLAALDDGAQVPQALLVALGLRETGLHSPAAGGPDATGRLLDALADQRLTLVLDNCEHLINPVSALVRRLLDACPGLRVIATSREPLGLTGERLLTLAPLPVPPPGTTEDISDFPAVRLFLDRAAAVRSDPPDPDRAAEICTLLDGLPLAIELAAARLRTFTADDLAARLAEDGRFALLTRGDRTAAARHRTLHAAVDWSWSLLTEEERVVAKRLSVFAGGASLEAVERVCGSADVLADLVDRSLVEAEGGRYRMSETIRLFCAGRLDPAEAAQARAGHLTYFLDLAERAEPWLRRAEQREWLARLGREDGNLRAALRYAVENDRPKAFRLIAALAAYSWLSGRRDREAVRLLAGPVPDGLDEEYAICVLRAAPEATEEQWARATEIIWSLGRELRYPFLTVLWGMVVGPPARDTGWQEATLGGDPWSQAVAVLGRALVRLLDGAVAEAEAELEQALSVFTTLGERWGTAQALEWLALIASWRGEWARAHHRWGRAVDLHAELGDSDEMADVLCRRAAGSMREGDLAAAESDLRRAAALTRGRSAQVPLWFGELARHRGEPERAREHLRAALAAKGSGYVVDGVKGLAALALGRLAEADGDLIAARRHHRTARTLLTSSADLAEVATGQAGLALLESATESTAESAAERMAVSPAESGVERIAESPAEGTTEGTAKPGRPERAVNPGLLKGAEHAALLLGVSVALRGTTVAGDRDTARVYASARQILGPTACAELFAQGAAMSGDEALTVLW</sequence>
<evidence type="ECO:0000313" key="7">
    <source>
        <dbReference type="Proteomes" id="UP001501578"/>
    </source>
</evidence>
<dbReference type="PANTHER" id="PTHR47691:SF3">
    <property type="entry name" value="HTH-TYPE TRANSCRIPTIONAL REGULATOR RV0890C-RELATED"/>
    <property type="match status" value="1"/>
</dbReference>
<protein>
    <submittedName>
        <fullName evidence="6">BTAD domain-containing putative transcriptional regulator</fullName>
    </submittedName>
</protein>
<dbReference type="PANTHER" id="PTHR47691">
    <property type="entry name" value="REGULATOR-RELATED"/>
    <property type="match status" value="1"/>
</dbReference>
<evidence type="ECO:0000256" key="2">
    <source>
        <dbReference type="ARBA" id="ARBA00023125"/>
    </source>
</evidence>
<gene>
    <name evidence="6" type="ORF">GCM10009560_47890</name>
</gene>
<dbReference type="PROSITE" id="PS51755">
    <property type="entry name" value="OMPR_PHOB"/>
    <property type="match status" value="1"/>
</dbReference>
<dbReference type="RefSeq" id="WP_343952216.1">
    <property type="nucleotide sequence ID" value="NZ_BAAAHQ010000024.1"/>
</dbReference>
<dbReference type="Proteomes" id="UP001501578">
    <property type="component" value="Unassembled WGS sequence"/>
</dbReference>
<dbReference type="CDD" id="cd15831">
    <property type="entry name" value="BTAD"/>
    <property type="match status" value="1"/>
</dbReference>
<evidence type="ECO:0000313" key="6">
    <source>
        <dbReference type="EMBL" id="GAA0938128.1"/>
    </source>
</evidence>
<proteinExistence type="inferred from homology"/>
<comment type="caution">
    <text evidence="6">The sequence shown here is derived from an EMBL/GenBank/DDBJ whole genome shotgun (WGS) entry which is preliminary data.</text>
</comment>
<dbReference type="PRINTS" id="PR00364">
    <property type="entry name" value="DISEASERSIST"/>
</dbReference>
<dbReference type="EMBL" id="BAAAHQ010000024">
    <property type="protein sequence ID" value="GAA0938128.1"/>
    <property type="molecule type" value="Genomic_DNA"/>
</dbReference>
<name>A0ABP4ANR9_9ACTN</name>
<feature type="DNA-binding region" description="OmpR/PhoB-type" evidence="3">
    <location>
        <begin position="1"/>
        <end position="85"/>
    </location>
</feature>
<dbReference type="SMART" id="SM01043">
    <property type="entry name" value="BTAD"/>
    <property type="match status" value="1"/>
</dbReference>
<feature type="domain" description="OmpR/PhoB-type" evidence="5">
    <location>
        <begin position="1"/>
        <end position="85"/>
    </location>
</feature>
<dbReference type="Gene3D" id="1.25.40.10">
    <property type="entry name" value="Tetratricopeptide repeat domain"/>
    <property type="match status" value="3"/>
</dbReference>
<evidence type="ECO:0000259" key="5">
    <source>
        <dbReference type="PROSITE" id="PS51755"/>
    </source>
</evidence>
<dbReference type="SUPFAM" id="SSF52540">
    <property type="entry name" value="P-loop containing nucleoside triphosphate hydrolases"/>
    <property type="match status" value="1"/>
</dbReference>
<dbReference type="Gene3D" id="1.10.10.10">
    <property type="entry name" value="Winged helix-like DNA-binding domain superfamily/Winged helix DNA-binding domain"/>
    <property type="match status" value="1"/>
</dbReference>
<dbReference type="Pfam" id="PF03704">
    <property type="entry name" value="BTAD"/>
    <property type="match status" value="1"/>
</dbReference>
<comment type="similarity">
    <text evidence="1">Belongs to the AfsR/DnrI/RedD regulatory family.</text>
</comment>
<accession>A0ABP4ANR9</accession>
<evidence type="ECO:0000256" key="4">
    <source>
        <dbReference type="SAM" id="MobiDB-lite"/>
    </source>
</evidence>
<organism evidence="6 7">
    <name type="scientific">Nonomuraea longicatena</name>
    <dbReference type="NCBI Taxonomy" id="83682"/>
    <lineage>
        <taxon>Bacteria</taxon>
        <taxon>Bacillati</taxon>
        <taxon>Actinomycetota</taxon>
        <taxon>Actinomycetes</taxon>
        <taxon>Streptosporangiales</taxon>
        <taxon>Streptosporangiaceae</taxon>
        <taxon>Nonomuraea</taxon>
    </lineage>
</organism>
<evidence type="ECO:0000256" key="3">
    <source>
        <dbReference type="PROSITE-ProRule" id="PRU01091"/>
    </source>
</evidence>
<dbReference type="InterPro" id="IPR036388">
    <property type="entry name" value="WH-like_DNA-bd_sf"/>
</dbReference>
<keyword evidence="7" id="KW-1185">Reference proteome</keyword>
<dbReference type="InterPro" id="IPR016032">
    <property type="entry name" value="Sig_transdc_resp-reg_C-effctor"/>
</dbReference>
<dbReference type="InterPro" id="IPR011990">
    <property type="entry name" value="TPR-like_helical_dom_sf"/>
</dbReference>
<keyword evidence="2 3" id="KW-0238">DNA-binding</keyword>
<dbReference type="SMART" id="SM00862">
    <property type="entry name" value="Trans_reg_C"/>
    <property type="match status" value="1"/>
</dbReference>
<reference evidence="7" key="1">
    <citation type="journal article" date="2019" name="Int. J. Syst. Evol. Microbiol.">
        <title>The Global Catalogue of Microorganisms (GCM) 10K type strain sequencing project: providing services to taxonomists for standard genome sequencing and annotation.</title>
        <authorList>
            <consortium name="The Broad Institute Genomics Platform"/>
            <consortium name="The Broad Institute Genome Sequencing Center for Infectious Disease"/>
            <person name="Wu L."/>
            <person name="Ma J."/>
        </authorList>
    </citation>
    <scope>NUCLEOTIDE SEQUENCE [LARGE SCALE GENOMIC DNA]</scope>
    <source>
        <strain evidence="7">JCM 11136</strain>
    </source>
</reference>
<dbReference type="SUPFAM" id="SSF46894">
    <property type="entry name" value="C-terminal effector domain of the bipartite response regulators"/>
    <property type="match status" value="1"/>
</dbReference>
<evidence type="ECO:0000256" key="1">
    <source>
        <dbReference type="ARBA" id="ARBA00005820"/>
    </source>
</evidence>
<dbReference type="Pfam" id="PF00486">
    <property type="entry name" value="Trans_reg_C"/>
    <property type="match status" value="1"/>
</dbReference>
<dbReference type="InterPro" id="IPR001867">
    <property type="entry name" value="OmpR/PhoB-type_DNA-bd"/>
</dbReference>
<feature type="region of interest" description="Disordered" evidence="4">
    <location>
        <begin position="948"/>
        <end position="982"/>
    </location>
</feature>